<organism evidence="1 2">
    <name type="scientific">Candidatus Nealsonbacteria bacterium CG10_big_fil_rev_8_21_14_0_10_36_228</name>
    <dbReference type="NCBI Taxonomy" id="1974708"/>
    <lineage>
        <taxon>Bacteria</taxon>
        <taxon>Candidatus Nealsoniibacteriota</taxon>
    </lineage>
</organism>
<reference evidence="2" key="1">
    <citation type="submission" date="2017-09" db="EMBL/GenBank/DDBJ databases">
        <title>Depth-based differentiation of microbial function through sediment-hosted aquifers and enrichment of novel symbionts in the deep terrestrial subsurface.</title>
        <authorList>
            <person name="Probst A.J."/>
            <person name="Ladd B."/>
            <person name="Jarett J.K."/>
            <person name="Geller-Mcgrath D.E."/>
            <person name="Sieber C.M.K."/>
            <person name="Emerson J.B."/>
            <person name="Anantharaman K."/>
            <person name="Thomas B.C."/>
            <person name="Malmstrom R."/>
            <person name="Stieglmeier M."/>
            <person name="Klingl A."/>
            <person name="Woyke T."/>
            <person name="Ryan C.M."/>
            <person name="Banfield J.F."/>
        </authorList>
    </citation>
    <scope>NUCLEOTIDE SEQUENCE [LARGE SCALE GENOMIC DNA]</scope>
</reference>
<comment type="caution">
    <text evidence="1">The sequence shown here is derived from an EMBL/GenBank/DDBJ whole genome shotgun (WGS) entry which is preliminary data.</text>
</comment>
<dbReference type="Proteomes" id="UP000237006">
    <property type="component" value="Unassembled WGS sequence"/>
</dbReference>
<dbReference type="EMBL" id="PFCI01000011">
    <property type="protein sequence ID" value="PIR72367.1"/>
    <property type="molecule type" value="Genomic_DNA"/>
</dbReference>
<sequence length="200" mass="23409">MKFIIFTNEYSGLPLGLRLQEEGHTVLMALIEPQMAEEKYQLPKDKEAKEKEQKAMEYLKLNGTGLIKREWAKHITNYLCQKDLQDETYIIFDQIYGFKYSELLRKKGYKVWGGTRLGYQLEHEREKTLLLLSRLGINVPRKKEFPTNSADQGIEFLRQIQDRILFAFKSDNIDILTLVAEETNIAQGYNEAQAENVSFY</sequence>
<protein>
    <submittedName>
        <fullName evidence="1">Uncharacterized protein</fullName>
    </submittedName>
</protein>
<evidence type="ECO:0000313" key="1">
    <source>
        <dbReference type="EMBL" id="PIR72367.1"/>
    </source>
</evidence>
<dbReference type="AlphaFoldDB" id="A0A2H0TM49"/>
<evidence type="ECO:0000313" key="2">
    <source>
        <dbReference type="Proteomes" id="UP000237006"/>
    </source>
</evidence>
<accession>A0A2H0TM49</accession>
<name>A0A2H0TM49_9BACT</name>
<proteinExistence type="predicted"/>
<gene>
    <name evidence="1" type="ORF">COU41_00485</name>
</gene>